<dbReference type="CDD" id="cd22899">
    <property type="entry name" value="NarQ_sensor"/>
    <property type="match status" value="1"/>
</dbReference>
<evidence type="ECO:0000259" key="17">
    <source>
        <dbReference type="PROSITE" id="PS50885"/>
    </source>
</evidence>
<evidence type="ECO:0000256" key="1">
    <source>
        <dbReference type="ARBA" id="ARBA00000085"/>
    </source>
</evidence>
<dbReference type="AlphaFoldDB" id="A0A066USY3"/>
<dbReference type="EC" id="2.7.13.3" evidence="14"/>
<evidence type="ECO:0000313" key="18">
    <source>
        <dbReference type="EMBL" id="KAB0300823.1"/>
    </source>
</evidence>
<comment type="catalytic activity">
    <reaction evidence="1 14">
        <text>ATP + protein L-histidine = ADP + protein N-phospho-L-histidine.</text>
        <dbReference type="EC" id="2.7.13.3"/>
    </reaction>
</comment>
<dbReference type="GO" id="GO:0005886">
    <property type="term" value="C:plasma membrane"/>
    <property type="evidence" value="ECO:0007669"/>
    <property type="project" value="UniProtKB-SubCell"/>
</dbReference>
<dbReference type="SUPFAM" id="SSF158472">
    <property type="entry name" value="HAMP domain-like"/>
    <property type="match status" value="1"/>
</dbReference>
<keyword evidence="12 14" id="KW-0902">Two-component regulatory system</keyword>
<dbReference type="Pfam" id="PF00672">
    <property type="entry name" value="HAMP"/>
    <property type="match status" value="1"/>
</dbReference>
<keyword evidence="7 15" id="KW-0812">Transmembrane</keyword>
<evidence type="ECO:0000256" key="2">
    <source>
        <dbReference type="ARBA" id="ARBA00004429"/>
    </source>
</evidence>
<dbReference type="Proteomes" id="UP000326687">
    <property type="component" value="Unassembled WGS sequence"/>
</dbReference>
<name>A0A066USY3_9VIBR</name>
<evidence type="ECO:0000256" key="3">
    <source>
        <dbReference type="ARBA" id="ARBA00022475"/>
    </source>
</evidence>
<dbReference type="InterPro" id="IPR011712">
    <property type="entry name" value="Sig_transdc_His_kin_sub3_dim/P"/>
</dbReference>
<evidence type="ECO:0000256" key="10">
    <source>
        <dbReference type="ARBA" id="ARBA00022840"/>
    </source>
</evidence>
<dbReference type="InterPro" id="IPR005467">
    <property type="entry name" value="His_kinase_dom"/>
</dbReference>
<dbReference type="Gene3D" id="3.30.565.10">
    <property type="entry name" value="Histidine kinase-like ATPase, C-terminal domain"/>
    <property type="match status" value="1"/>
</dbReference>
<evidence type="ECO:0000256" key="8">
    <source>
        <dbReference type="ARBA" id="ARBA00022741"/>
    </source>
</evidence>
<dbReference type="GO" id="GO:0005524">
    <property type="term" value="F:ATP binding"/>
    <property type="evidence" value="ECO:0007669"/>
    <property type="project" value="UniProtKB-UniRule"/>
</dbReference>
<dbReference type="PIRSF" id="PIRSF003167">
    <property type="entry name" value="STHK_NarX/NarQ"/>
    <property type="match status" value="1"/>
</dbReference>
<evidence type="ECO:0000256" key="12">
    <source>
        <dbReference type="ARBA" id="ARBA00023012"/>
    </source>
</evidence>
<dbReference type="PROSITE" id="PS50109">
    <property type="entry name" value="HIS_KIN"/>
    <property type="match status" value="1"/>
</dbReference>
<dbReference type="Pfam" id="PF07730">
    <property type="entry name" value="HisKA_3"/>
    <property type="match status" value="1"/>
</dbReference>
<keyword evidence="11 15" id="KW-1133">Transmembrane helix</keyword>
<dbReference type="PANTHER" id="PTHR24421">
    <property type="entry name" value="NITRATE/NITRITE SENSOR PROTEIN NARX-RELATED"/>
    <property type="match status" value="1"/>
</dbReference>
<evidence type="ECO:0000313" key="19">
    <source>
        <dbReference type="EMBL" id="KDN27303.1"/>
    </source>
</evidence>
<protein>
    <recommendedName>
        <fullName evidence="14">Sensor protein</fullName>
        <ecNumber evidence="14">2.7.13.3</ecNumber>
    </recommendedName>
</protein>
<dbReference type="PANTHER" id="PTHR24421:SF10">
    <property type="entry name" value="NITRATE_NITRITE SENSOR PROTEIN NARQ"/>
    <property type="match status" value="1"/>
</dbReference>
<evidence type="ECO:0000256" key="9">
    <source>
        <dbReference type="ARBA" id="ARBA00022777"/>
    </source>
</evidence>
<reference evidence="19 20" key="1">
    <citation type="submission" date="2014-02" db="EMBL/GenBank/DDBJ databases">
        <title>Vibrio fortis Dalian14 Genome Sequencing.</title>
        <authorList>
            <person name="Wang Y."/>
            <person name="Song L."/>
            <person name="Liu G."/>
            <person name="Ding J."/>
        </authorList>
    </citation>
    <scope>NUCLEOTIDE SEQUENCE [LARGE SCALE GENOMIC DNA]</scope>
    <source>
        <strain evidence="19 20">Dalian14</strain>
    </source>
</reference>
<dbReference type="EMBL" id="JFFR01000027">
    <property type="protein sequence ID" value="KDN27303.1"/>
    <property type="molecule type" value="Genomic_DNA"/>
</dbReference>
<feature type="domain" description="Histidine kinase" evidence="16">
    <location>
        <begin position="370"/>
        <end position="569"/>
    </location>
</feature>
<evidence type="ECO:0000256" key="6">
    <source>
        <dbReference type="ARBA" id="ARBA00022679"/>
    </source>
</evidence>
<dbReference type="CDD" id="cd06225">
    <property type="entry name" value="HAMP"/>
    <property type="match status" value="1"/>
</dbReference>
<evidence type="ECO:0000256" key="5">
    <source>
        <dbReference type="ARBA" id="ARBA00022553"/>
    </source>
</evidence>
<feature type="transmembrane region" description="Helical" evidence="15">
    <location>
        <begin position="152"/>
        <end position="174"/>
    </location>
</feature>
<organism evidence="19 20">
    <name type="scientific">Vibrio fortis</name>
    <dbReference type="NCBI Taxonomy" id="212667"/>
    <lineage>
        <taxon>Bacteria</taxon>
        <taxon>Pseudomonadati</taxon>
        <taxon>Pseudomonadota</taxon>
        <taxon>Gammaproteobacteria</taxon>
        <taxon>Vibrionales</taxon>
        <taxon>Vibrionaceae</taxon>
        <taxon>Vibrio</taxon>
    </lineage>
</organism>
<dbReference type="Gene3D" id="1.20.5.1930">
    <property type="match status" value="1"/>
</dbReference>
<evidence type="ECO:0000259" key="16">
    <source>
        <dbReference type="PROSITE" id="PS50109"/>
    </source>
</evidence>
<dbReference type="GO" id="GO:0046983">
    <property type="term" value="F:protein dimerization activity"/>
    <property type="evidence" value="ECO:0007669"/>
    <property type="project" value="UniProtKB-UniRule"/>
</dbReference>
<sequence>MLIKPVSSLTSTIAKSLLFILLLSVATTGFAIFTLASSLNDAEAVNVAGSMRMQSYRLAHDIQVQSVDYDEHIREFEASLYSESMADLVGWEVPTHITEDYYLIIGRWHELKQVLNSSDRQHYLVLVENFVSEIDGFVFKLQEFSENKLIKLAWAGGIGLGGILVISLFVVHFVRKQVVKPLHALVAASHRIKNSDFEVHLEVTNNNELGILTKTFNSMTRDLGALYRNLEDVVDAKTKELQSANQSLQALYNSSQELRVTRVSPENFRAILQHLVSLEDIESLRLEILDTSGRSFVLDEGYDENSHYEKFEMKLDDSEITLGYLYCCYHHGHSTKALIDNFIRLLSRAVYYNIAQKQAEQLIIMEERATIARELHDSLAQSLSYLKIQVTLLKRVIGKLPEHKHREQSEQIALELGNGLAEAYTQLRELLTTFRLSIKEGNFGDALSTMLEQLSERTDGTINLTNNLSSIELDAHSQVHLLQLIREATVNAIKHANADLIDVCCNDENGEVLVVIKDNGDGFDHSTAKVNHYGMSIMQERAARLNGELTIETAKGKGCTVILKYKSLKEVNLDDL</sequence>
<dbReference type="STRING" id="212667.VFDL14_20640"/>
<evidence type="ECO:0000256" key="15">
    <source>
        <dbReference type="SAM" id="Phobius"/>
    </source>
</evidence>
<accession>A0A066USY3</accession>
<keyword evidence="10 14" id="KW-0067">ATP-binding</keyword>
<keyword evidence="20" id="KW-1185">Reference proteome</keyword>
<dbReference type="InterPro" id="IPR050482">
    <property type="entry name" value="Sensor_HK_TwoCompSys"/>
</dbReference>
<dbReference type="InterPro" id="IPR029095">
    <property type="entry name" value="NarX-like_N"/>
</dbReference>
<dbReference type="SMART" id="SM00304">
    <property type="entry name" value="HAMP"/>
    <property type="match status" value="1"/>
</dbReference>
<keyword evidence="9 14" id="KW-0418">Kinase</keyword>
<keyword evidence="8 14" id="KW-0547">Nucleotide-binding</keyword>
<dbReference type="RefSeq" id="WP_032552657.1">
    <property type="nucleotide sequence ID" value="NZ_JFFR01000027.1"/>
</dbReference>
<dbReference type="SUPFAM" id="SSF55874">
    <property type="entry name" value="ATPase domain of HSP90 chaperone/DNA topoisomerase II/histidine kinase"/>
    <property type="match status" value="1"/>
</dbReference>
<dbReference type="PROSITE" id="PS50885">
    <property type="entry name" value="HAMP"/>
    <property type="match status" value="1"/>
</dbReference>
<dbReference type="InterPro" id="IPR003660">
    <property type="entry name" value="HAMP_dom"/>
</dbReference>
<evidence type="ECO:0000313" key="21">
    <source>
        <dbReference type="Proteomes" id="UP000326687"/>
    </source>
</evidence>
<proteinExistence type="predicted"/>
<comment type="subcellular location">
    <subcellularLocation>
        <location evidence="2">Cell inner membrane</location>
        <topology evidence="2">Multi-pass membrane protein</topology>
    </subcellularLocation>
</comment>
<feature type="domain" description="HAMP" evidence="17">
    <location>
        <begin position="176"/>
        <end position="228"/>
    </location>
</feature>
<evidence type="ECO:0000256" key="4">
    <source>
        <dbReference type="ARBA" id="ARBA00022519"/>
    </source>
</evidence>
<dbReference type="InterPro" id="IPR036890">
    <property type="entry name" value="HATPase_C_sf"/>
</dbReference>
<dbReference type="Proteomes" id="UP000027219">
    <property type="component" value="Unassembled WGS sequence"/>
</dbReference>
<evidence type="ECO:0000256" key="7">
    <source>
        <dbReference type="ARBA" id="ARBA00022692"/>
    </source>
</evidence>
<evidence type="ECO:0000256" key="14">
    <source>
        <dbReference type="PIRNR" id="PIRNR003167"/>
    </source>
</evidence>
<keyword evidence="6 14" id="KW-0808">Transferase</keyword>
<dbReference type="Gene3D" id="1.20.120.960">
    <property type="entry name" value="Histidine kinase NarX, sensor domain"/>
    <property type="match status" value="1"/>
</dbReference>
<comment type="caution">
    <text evidence="19">The sequence shown here is derived from an EMBL/GenBank/DDBJ whole genome shotgun (WGS) entry which is preliminary data.</text>
</comment>
<keyword evidence="4 14" id="KW-0997">Cell inner membrane</keyword>
<keyword evidence="5" id="KW-0597">Phosphoprotein</keyword>
<evidence type="ECO:0000313" key="20">
    <source>
        <dbReference type="Proteomes" id="UP000027219"/>
    </source>
</evidence>
<evidence type="ECO:0000256" key="13">
    <source>
        <dbReference type="ARBA" id="ARBA00023136"/>
    </source>
</evidence>
<dbReference type="Pfam" id="PF13675">
    <property type="entry name" value="PilJ"/>
    <property type="match status" value="1"/>
</dbReference>
<reference evidence="18 21" key="2">
    <citation type="submission" date="2019-09" db="EMBL/GenBank/DDBJ databases">
        <title>Vibrio Fortis S7-72.</title>
        <authorList>
            <person name="Das S.K."/>
        </authorList>
    </citation>
    <scope>NUCLEOTIDE SEQUENCE [LARGE SCALE GENOMIC DNA]</scope>
    <source>
        <strain evidence="18 21">S7-72</strain>
    </source>
</reference>
<keyword evidence="13 14" id="KW-0472">Membrane</keyword>
<dbReference type="GO" id="GO:0000155">
    <property type="term" value="F:phosphorelay sensor kinase activity"/>
    <property type="evidence" value="ECO:0007669"/>
    <property type="project" value="UniProtKB-UniRule"/>
</dbReference>
<dbReference type="InterPro" id="IPR016380">
    <property type="entry name" value="Sig_transdc_His_kin_NarX/NarQ"/>
</dbReference>
<dbReference type="Gene3D" id="6.10.340.10">
    <property type="match status" value="1"/>
</dbReference>
<dbReference type="InterPro" id="IPR042295">
    <property type="entry name" value="NarX-like_N_sf"/>
</dbReference>
<dbReference type="OrthoDB" id="9811306at2"/>
<dbReference type="InterPro" id="IPR003594">
    <property type="entry name" value="HATPase_dom"/>
</dbReference>
<dbReference type="Pfam" id="PF02518">
    <property type="entry name" value="HATPase_c"/>
    <property type="match status" value="1"/>
</dbReference>
<dbReference type="EMBL" id="VXDD01000003">
    <property type="protein sequence ID" value="KAB0300823.1"/>
    <property type="molecule type" value="Genomic_DNA"/>
</dbReference>
<gene>
    <name evidence="18" type="primary">narQ</name>
    <name evidence="18" type="ORF">F2Z80_17115</name>
    <name evidence="19" type="ORF">VFDL14_20640</name>
</gene>
<dbReference type="SMART" id="SM00387">
    <property type="entry name" value="HATPase_c"/>
    <property type="match status" value="1"/>
</dbReference>
<dbReference type="CDD" id="cd16917">
    <property type="entry name" value="HATPase_UhpB-NarQ-NarX-like"/>
    <property type="match status" value="1"/>
</dbReference>
<keyword evidence="3 14" id="KW-1003">Cell membrane</keyword>
<dbReference type="NCBIfam" id="NF008184">
    <property type="entry name" value="PRK10935.1"/>
    <property type="match status" value="1"/>
</dbReference>
<evidence type="ECO:0000256" key="11">
    <source>
        <dbReference type="ARBA" id="ARBA00022989"/>
    </source>
</evidence>